<feature type="transmembrane region" description="Helical" evidence="1">
    <location>
        <begin position="211"/>
        <end position="233"/>
    </location>
</feature>
<keyword evidence="1" id="KW-0472">Membrane</keyword>
<gene>
    <name evidence="2" type="ORF">DEH84_17305</name>
</gene>
<feature type="transmembrane region" description="Helical" evidence="1">
    <location>
        <begin position="151"/>
        <end position="179"/>
    </location>
</feature>
<dbReference type="EMBL" id="CP029210">
    <property type="protein sequence ID" value="AWI54980.1"/>
    <property type="molecule type" value="Genomic_DNA"/>
</dbReference>
<evidence type="ECO:0000256" key="1">
    <source>
        <dbReference type="SAM" id="Phobius"/>
    </source>
</evidence>
<reference evidence="2 3" key="1">
    <citation type="submission" date="2018-05" db="EMBL/GenBank/DDBJ databases">
        <title>complete genome sequence of Aquabacterium olei NBRC 110486.</title>
        <authorList>
            <person name="Tang B."/>
            <person name="Chang J."/>
            <person name="Zhang L."/>
            <person name="Yang H."/>
        </authorList>
    </citation>
    <scope>NUCLEOTIDE SEQUENCE [LARGE SCALE GENOMIC DNA]</scope>
    <source>
        <strain evidence="2 3">NBRC 110486</strain>
    </source>
</reference>
<feature type="transmembrane region" description="Helical" evidence="1">
    <location>
        <begin position="73"/>
        <end position="95"/>
    </location>
</feature>
<name>A0A2U8FVD9_9BURK</name>
<keyword evidence="1" id="KW-0812">Transmembrane</keyword>
<organism evidence="2 3">
    <name type="scientific">Aquabacterium olei</name>
    <dbReference type="NCBI Taxonomy" id="1296669"/>
    <lineage>
        <taxon>Bacteria</taxon>
        <taxon>Pseudomonadati</taxon>
        <taxon>Pseudomonadota</taxon>
        <taxon>Betaproteobacteria</taxon>
        <taxon>Burkholderiales</taxon>
        <taxon>Aquabacterium</taxon>
    </lineage>
</organism>
<dbReference type="OrthoDB" id="8898117at2"/>
<dbReference type="AlphaFoldDB" id="A0A2U8FVD9"/>
<feature type="transmembrane region" description="Helical" evidence="1">
    <location>
        <begin position="122"/>
        <end position="145"/>
    </location>
</feature>
<feature type="transmembrane region" description="Helical" evidence="1">
    <location>
        <begin position="43"/>
        <end position="61"/>
    </location>
</feature>
<proteinExistence type="predicted"/>
<feature type="transmembrane region" description="Helical" evidence="1">
    <location>
        <begin position="279"/>
        <end position="303"/>
    </location>
</feature>
<keyword evidence="1" id="KW-1133">Transmembrane helix</keyword>
<evidence type="ECO:0000313" key="2">
    <source>
        <dbReference type="EMBL" id="AWI54980.1"/>
    </source>
</evidence>
<accession>A0A2U8FVD9</accession>
<keyword evidence="3" id="KW-1185">Reference proteome</keyword>
<evidence type="ECO:0000313" key="3">
    <source>
        <dbReference type="Proteomes" id="UP000244892"/>
    </source>
</evidence>
<dbReference type="KEGG" id="aon:DEH84_17305"/>
<protein>
    <submittedName>
        <fullName evidence="2">Uncharacterized protein</fullName>
    </submittedName>
</protein>
<dbReference type="Proteomes" id="UP000244892">
    <property type="component" value="Chromosome"/>
</dbReference>
<sequence length="326" mass="33661">MSPESVASPPENASPRAVRRRFDWWQALVRVLASIEAVRDGQVIYVLLAAFSGAGLAVASAQASLGRGDTNWAIGQGAAALFIAFYGANAAGLMSMDRARGVVPRDGWSAVQDGLGVGHRMLLAVLAAVLVVGTLAAGVAGLYWLSGLPKVGPWLFVLVVPATVLLLGLTMLSVVAVIAPLTGPVVWSGASSWQACRALVRLVRERLLQSAVLVGGLSLVTGLTGAATSFMVMAGGRVMAEASIFVLGVDIKPEMLMAGLMGYNVRVVDLTVPADALPYIRAATVGGGVVFALALVLPTVVYLRGVCEVFLALQQADVAEAGVEQA</sequence>
<dbReference type="RefSeq" id="WP_109038099.1">
    <property type="nucleotide sequence ID" value="NZ_CP029210.1"/>
</dbReference>